<dbReference type="AlphaFoldDB" id="A0A396GFE6"/>
<dbReference type="Gramene" id="rna45928">
    <property type="protein sequence ID" value="RHN39850.1"/>
    <property type="gene ID" value="gene45928"/>
</dbReference>
<dbReference type="InterPro" id="IPR032456">
    <property type="entry name" value="Peptidase_M48_N"/>
</dbReference>
<evidence type="ECO:0000259" key="2">
    <source>
        <dbReference type="Pfam" id="PF16491"/>
    </source>
</evidence>
<keyword evidence="1" id="KW-1133">Transmembrane helix</keyword>
<keyword evidence="3" id="KW-0378">Hydrolase</keyword>
<dbReference type="PANTHER" id="PTHR10120">
    <property type="entry name" value="CAAX PRENYL PROTEASE 1"/>
    <property type="match status" value="1"/>
</dbReference>
<sequence>MYFFETYLEVRQLRANKLTTLPKTLEGVISEDTFQKTRSYSLDHSRFHFVCQFVTIVRDSAILFFGVMPWFWKKSEDFMTLIGLNADNEILHSIAFLAGCMILLQVSVTLTSLMRLLTNHNSERY</sequence>
<dbReference type="Pfam" id="PF16491">
    <property type="entry name" value="Peptidase_M48_N"/>
    <property type="match status" value="1"/>
</dbReference>
<evidence type="ECO:0000313" key="3">
    <source>
        <dbReference type="EMBL" id="RHN39850.1"/>
    </source>
</evidence>
<evidence type="ECO:0000256" key="1">
    <source>
        <dbReference type="SAM" id="Phobius"/>
    </source>
</evidence>
<dbReference type="Proteomes" id="UP000265566">
    <property type="component" value="Chromosome 8"/>
</dbReference>
<dbReference type="EC" id="3.4.24.84" evidence="3"/>
<reference evidence="3" key="1">
    <citation type="journal article" date="2018" name="Nat. Plants">
        <title>Whole-genome landscape of Medicago truncatula symbiotic genes.</title>
        <authorList>
            <person name="Pecrix Y."/>
            <person name="Gamas P."/>
            <person name="Carrere S."/>
        </authorList>
    </citation>
    <scope>NUCLEOTIDE SEQUENCE</scope>
    <source>
        <tissue evidence="3">Leaves</tissue>
    </source>
</reference>
<feature type="transmembrane region" description="Helical" evidence="1">
    <location>
        <begin position="92"/>
        <end position="117"/>
    </location>
</feature>
<organism evidence="3">
    <name type="scientific">Medicago truncatula</name>
    <name type="common">Barrel medic</name>
    <name type="synonym">Medicago tribuloides</name>
    <dbReference type="NCBI Taxonomy" id="3880"/>
    <lineage>
        <taxon>Eukaryota</taxon>
        <taxon>Viridiplantae</taxon>
        <taxon>Streptophyta</taxon>
        <taxon>Embryophyta</taxon>
        <taxon>Tracheophyta</taxon>
        <taxon>Spermatophyta</taxon>
        <taxon>Magnoliopsida</taxon>
        <taxon>eudicotyledons</taxon>
        <taxon>Gunneridae</taxon>
        <taxon>Pentapetalae</taxon>
        <taxon>rosids</taxon>
        <taxon>fabids</taxon>
        <taxon>Fabales</taxon>
        <taxon>Fabaceae</taxon>
        <taxon>Papilionoideae</taxon>
        <taxon>50 kb inversion clade</taxon>
        <taxon>NPAAA clade</taxon>
        <taxon>Hologalegina</taxon>
        <taxon>IRL clade</taxon>
        <taxon>Trifolieae</taxon>
        <taxon>Medicago</taxon>
    </lineage>
</organism>
<name>A0A396GFE6_MEDTR</name>
<keyword evidence="1" id="KW-0472">Membrane</keyword>
<feature type="domain" description="CAAX prenyl protease 1 N-terminal" evidence="2">
    <location>
        <begin position="12"/>
        <end position="106"/>
    </location>
</feature>
<feature type="transmembrane region" description="Helical" evidence="1">
    <location>
        <begin position="47"/>
        <end position="72"/>
    </location>
</feature>
<comment type="caution">
    <text evidence="3">The sequence shown here is derived from an EMBL/GenBank/DDBJ whole genome shotgun (WGS) entry which is preliminary data.</text>
</comment>
<keyword evidence="1" id="KW-0812">Transmembrane</keyword>
<accession>A0A396GFE6</accession>
<proteinExistence type="predicted"/>
<protein>
    <submittedName>
        <fullName evidence="3">Putative ste24 endopeptidase</fullName>
        <ecNumber evidence="3">3.4.24.84</ecNumber>
    </submittedName>
</protein>
<dbReference type="GO" id="GO:0016787">
    <property type="term" value="F:hydrolase activity"/>
    <property type="evidence" value="ECO:0007669"/>
    <property type="project" value="UniProtKB-KW"/>
</dbReference>
<dbReference type="EMBL" id="PSQE01000008">
    <property type="protein sequence ID" value="RHN39850.1"/>
    <property type="molecule type" value="Genomic_DNA"/>
</dbReference>
<gene>
    <name evidence="3" type="ORF">MtrunA17_Chr8g0348411</name>
</gene>